<evidence type="ECO:0000256" key="1">
    <source>
        <dbReference type="SAM" id="Phobius"/>
    </source>
</evidence>
<feature type="transmembrane region" description="Helical" evidence="1">
    <location>
        <begin position="6"/>
        <end position="26"/>
    </location>
</feature>
<protein>
    <recommendedName>
        <fullName evidence="4">DUF2746 domain-containing protein</fullName>
    </recommendedName>
</protein>
<evidence type="ECO:0000313" key="3">
    <source>
        <dbReference type="Proteomes" id="UP000325003"/>
    </source>
</evidence>
<dbReference type="Proteomes" id="UP000325003">
    <property type="component" value="Unassembled WGS sequence"/>
</dbReference>
<keyword evidence="3" id="KW-1185">Reference proteome</keyword>
<reference evidence="2 3" key="2">
    <citation type="submission" date="2019-09" db="EMBL/GenBank/DDBJ databases">
        <authorList>
            <person name="Jin C."/>
        </authorList>
    </citation>
    <scope>NUCLEOTIDE SEQUENCE [LARGE SCALE GENOMIC DNA]</scope>
    <source>
        <strain evidence="2 3">BN130099</strain>
    </source>
</reference>
<name>A0A5B1LMG3_9ACTN</name>
<gene>
    <name evidence="2" type="ORF">F0U44_06280</name>
</gene>
<keyword evidence="1" id="KW-0472">Membrane</keyword>
<comment type="caution">
    <text evidence="2">The sequence shown here is derived from an EMBL/GenBank/DDBJ whole genome shotgun (WGS) entry which is preliminary data.</text>
</comment>
<accession>A0A5B1LMG3</accession>
<dbReference type="RefSeq" id="WP_149727332.1">
    <property type="nucleotide sequence ID" value="NZ_VUJV01000001.1"/>
</dbReference>
<organism evidence="2 3">
    <name type="scientific">Nocardioides humilatus</name>
    <dbReference type="NCBI Taxonomy" id="2607660"/>
    <lineage>
        <taxon>Bacteria</taxon>
        <taxon>Bacillati</taxon>
        <taxon>Actinomycetota</taxon>
        <taxon>Actinomycetes</taxon>
        <taxon>Propionibacteriales</taxon>
        <taxon>Nocardioidaceae</taxon>
        <taxon>Nocardioides</taxon>
    </lineage>
</organism>
<sequence length="79" mass="8527">MNSWLGLILGMLGVLAGVGAMLRALLSSLDARIDAKLDAKLSPLESKVDHIAEVVDLRLRPLEEDMRLVKQHLLGTPAA</sequence>
<keyword evidence="1" id="KW-0812">Transmembrane</keyword>
<evidence type="ECO:0000313" key="2">
    <source>
        <dbReference type="EMBL" id="KAA1421871.1"/>
    </source>
</evidence>
<reference evidence="2 3" key="1">
    <citation type="submission" date="2019-09" db="EMBL/GenBank/DDBJ databases">
        <title>Nocardioides panacisoli sp. nov., isolated from the soil of a ginseng field.</title>
        <authorList>
            <person name="Cho C."/>
        </authorList>
    </citation>
    <scope>NUCLEOTIDE SEQUENCE [LARGE SCALE GENOMIC DNA]</scope>
    <source>
        <strain evidence="2 3">BN130099</strain>
    </source>
</reference>
<dbReference type="EMBL" id="VUJV01000001">
    <property type="protein sequence ID" value="KAA1421871.1"/>
    <property type="molecule type" value="Genomic_DNA"/>
</dbReference>
<evidence type="ECO:0008006" key="4">
    <source>
        <dbReference type="Google" id="ProtNLM"/>
    </source>
</evidence>
<dbReference type="AlphaFoldDB" id="A0A5B1LMG3"/>
<keyword evidence="1" id="KW-1133">Transmembrane helix</keyword>
<proteinExistence type="predicted"/>